<dbReference type="InterPro" id="IPR023346">
    <property type="entry name" value="Lysozyme-like_dom_sf"/>
</dbReference>
<evidence type="ECO:0000256" key="26">
    <source>
        <dbReference type="ARBA" id="ARBA00060592"/>
    </source>
</evidence>
<evidence type="ECO:0000256" key="25">
    <source>
        <dbReference type="ARBA" id="ARBA00049902"/>
    </source>
</evidence>
<evidence type="ECO:0000256" key="15">
    <source>
        <dbReference type="ARBA" id="ARBA00022960"/>
    </source>
</evidence>
<comment type="catalytic activity">
    <reaction evidence="25">
        <text>[GlcNAc-(1-&gt;4)-Mur2Ac(oyl-L-Ala-gamma-D-Glu-L-Lys-D-Ala-D-Ala)](n)-di-trans,octa-cis-undecaprenyl diphosphate + beta-D-GlcNAc-(1-&gt;4)-Mur2Ac(oyl-L-Ala-gamma-D-Glu-L-Lys-D-Ala-D-Ala)-di-trans,octa-cis-undecaprenyl diphosphate = [GlcNAc-(1-&gt;4)-Mur2Ac(oyl-L-Ala-gamma-D-Glu-L-Lys-D-Ala-D-Ala)](n+1)-di-trans,octa-cis-undecaprenyl diphosphate + di-trans,octa-cis-undecaprenyl diphosphate + H(+)</text>
        <dbReference type="Rhea" id="RHEA:23708"/>
        <dbReference type="Rhea" id="RHEA-COMP:9602"/>
        <dbReference type="Rhea" id="RHEA-COMP:9603"/>
        <dbReference type="ChEBI" id="CHEBI:15378"/>
        <dbReference type="ChEBI" id="CHEBI:58405"/>
        <dbReference type="ChEBI" id="CHEBI:60033"/>
        <dbReference type="ChEBI" id="CHEBI:78435"/>
        <dbReference type="EC" id="2.4.99.28"/>
    </reaction>
</comment>
<evidence type="ECO:0000256" key="1">
    <source>
        <dbReference type="ARBA" id="ARBA00004249"/>
    </source>
</evidence>
<evidence type="ECO:0000256" key="14">
    <source>
        <dbReference type="ARBA" id="ARBA00022801"/>
    </source>
</evidence>
<dbReference type="InterPro" id="IPR001264">
    <property type="entry name" value="Glyco_trans_51"/>
</dbReference>
<dbReference type="Pfam" id="PF00905">
    <property type="entry name" value="Transpeptidase"/>
    <property type="match status" value="1"/>
</dbReference>
<dbReference type="RefSeq" id="WP_020877325.1">
    <property type="nucleotide sequence ID" value="NZ_ATHJ01000088.1"/>
</dbReference>
<dbReference type="InterPro" id="IPR031376">
    <property type="entry name" value="PCB_OB"/>
</dbReference>
<dbReference type="InterPro" id="IPR050396">
    <property type="entry name" value="Glycosyltr_51/Transpeptidase"/>
</dbReference>
<evidence type="ECO:0000256" key="21">
    <source>
        <dbReference type="ARBA" id="ARBA00023268"/>
    </source>
</evidence>
<keyword evidence="18 27" id="KW-1133">Transmembrane helix</keyword>
<comment type="similarity">
    <text evidence="3">In the C-terminal section; belongs to the transpeptidase family.</text>
</comment>
<organism evidence="31 32">
    <name type="scientific">Desulfococcus multivorans DSM 2059</name>
    <dbReference type="NCBI Taxonomy" id="1121405"/>
    <lineage>
        <taxon>Bacteria</taxon>
        <taxon>Pseudomonadati</taxon>
        <taxon>Thermodesulfobacteriota</taxon>
        <taxon>Desulfobacteria</taxon>
        <taxon>Desulfobacterales</taxon>
        <taxon>Desulfococcaceae</taxon>
        <taxon>Desulfococcus</taxon>
    </lineage>
</organism>
<dbReference type="SUPFAM" id="SSF53955">
    <property type="entry name" value="Lysozyme-like"/>
    <property type="match status" value="1"/>
</dbReference>
<dbReference type="AlphaFoldDB" id="S7TSQ9"/>
<dbReference type="eggNOG" id="COG5009">
    <property type="taxonomic scope" value="Bacteria"/>
</dbReference>
<dbReference type="PANTHER" id="PTHR32282:SF27">
    <property type="entry name" value="PENICILLIN-BINDING PROTEIN 1A"/>
    <property type="match status" value="1"/>
</dbReference>
<name>S7TSQ9_DESML</name>
<dbReference type="GO" id="GO:0009252">
    <property type="term" value="P:peptidoglycan biosynthetic process"/>
    <property type="evidence" value="ECO:0007669"/>
    <property type="project" value="UniProtKB-UniPathway"/>
</dbReference>
<comment type="catalytic activity">
    <reaction evidence="23">
        <text>Preferential cleavage: (Ac)2-L-Lys-D-Ala-|-D-Ala. Also transpeptidation of peptidyl-alanyl moieties that are N-acyl substituents of D-alanine.</text>
        <dbReference type="EC" id="3.4.16.4"/>
    </reaction>
</comment>
<evidence type="ECO:0000256" key="18">
    <source>
        <dbReference type="ARBA" id="ARBA00022989"/>
    </source>
</evidence>
<gene>
    <name evidence="31" type="ORF">dsmv_2568</name>
</gene>
<evidence type="ECO:0000313" key="32">
    <source>
        <dbReference type="Proteomes" id="UP000014977"/>
    </source>
</evidence>
<evidence type="ECO:0000259" key="28">
    <source>
        <dbReference type="Pfam" id="PF00905"/>
    </source>
</evidence>
<dbReference type="PANTHER" id="PTHR32282">
    <property type="entry name" value="BINDING PROTEIN TRANSPEPTIDASE, PUTATIVE-RELATED"/>
    <property type="match status" value="1"/>
</dbReference>
<dbReference type="SUPFAM" id="SSF56601">
    <property type="entry name" value="beta-lactamase/transpeptidase-like"/>
    <property type="match status" value="1"/>
</dbReference>
<dbReference type="Pfam" id="PF17092">
    <property type="entry name" value="PCB_OB"/>
    <property type="match status" value="1"/>
</dbReference>
<evidence type="ECO:0000256" key="20">
    <source>
        <dbReference type="ARBA" id="ARBA00023251"/>
    </source>
</evidence>
<dbReference type="GO" id="GO:0006508">
    <property type="term" value="P:proteolysis"/>
    <property type="evidence" value="ECO:0007669"/>
    <property type="project" value="UniProtKB-KW"/>
</dbReference>
<evidence type="ECO:0000256" key="6">
    <source>
        <dbReference type="ARBA" id="ARBA00018638"/>
    </source>
</evidence>
<keyword evidence="15" id="KW-0133">Cell shape</keyword>
<dbReference type="GO" id="GO:0005886">
    <property type="term" value="C:plasma membrane"/>
    <property type="evidence" value="ECO:0007669"/>
    <property type="project" value="UniProtKB-SubCell"/>
</dbReference>
<keyword evidence="11" id="KW-0328">Glycosyltransferase</keyword>
<evidence type="ECO:0000256" key="22">
    <source>
        <dbReference type="ARBA" id="ARBA00023316"/>
    </source>
</evidence>
<dbReference type="NCBIfam" id="TIGR02074">
    <property type="entry name" value="PBP_1a_fam"/>
    <property type="match status" value="1"/>
</dbReference>
<comment type="similarity">
    <text evidence="4">In the N-terminal section; belongs to the glycosyltransferase 51 family.</text>
</comment>
<accession>S7TSQ9</accession>
<evidence type="ECO:0000256" key="11">
    <source>
        <dbReference type="ARBA" id="ARBA00022676"/>
    </source>
</evidence>
<feature type="domain" description="Penicillin-binding protein OB-like" evidence="30">
    <location>
        <begin position="333"/>
        <end position="443"/>
    </location>
</feature>
<feature type="domain" description="Glycosyl transferase family 51" evidence="29">
    <location>
        <begin position="70"/>
        <end position="244"/>
    </location>
</feature>
<evidence type="ECO:0000256" key="17">
    <source>
        <dbReference type="ARBA" id="ARBA00022984"/>
    </source>
</evidence>
<keyword evidence="9" id="KW-0121">Carboxypeptidase</keyword>
<evidence type="ECO:0000259" key="29">
    <source>
        <dbReference type="Pfam" id="PF00912"/>
    </source>
</evidence>
<dbReference type="PATRIC" id="fig|1121405.3.peg.2220"/>
<proteinExistence type="inferred from homology"/>
<dbReference type="Pfam" id="PF00912">
    <property type="entry name" value="Transgly"/>
    <property type="match status" value="1"/>
</dbReference>
<sequence>MVYGDQNASKIGRFIGRLFRWAILLFFLGVIGSGIFLFGLYKYFSEDLPQISSLKDYRPPVISTVYSDDNRVIAEFFKERRIVIPYPEIPEMLVNAFIAAEDSRFFEHKGVDLVSIIRAAIKNVEAGTVVQGGSTITQQVTKSFLLSPEKKFSRKIKEAILAYRIDNAFSKEEILFLYLNQIYLGHGAYGVAAAAENYFGKSVRELSLAECTILAGLPQAPSRYSPYKHLDRAKERQRYVLKRMIEEGYITQTDADEAFSTPLEIRSRQNLYLETAPYYTEYIRQYIENQYGADALYREGLKIYTAVNIEMQEAAQKAVDRGLRALDKRHSGYRGPVDHLAPGDVPGFLKALSETDGTDALNRGDIVKGVVSGISEEKKEIIVETGAGTGIIPFNSLSWALRGQKDGRTAKLFTPGDVVWVRSAKKGALQESRELRLEQAPQAQSALLCIEAGTGFAKAMVGGSDFKKSQFNRAVQSKRQPGSAFKPIIYAAALDKGYTPASQISDNVFVYRDRNITWKPQNYDRKIHGKNSLRTALAHSRNLSTINLLDKIGVDYAINYARKLGIESDLSRNLSIALGSSGVSLLELVTAYSVFANQGYRVDPIFITGILDRDGREVEGINFDSEPVLDSATAYLMTSLMESVVKEGTGKNVLALNRPVAGKTGTTNNLNDAWFMGYTAEYIAGVWVGHDQEQSLGPKETGGRAASPIWLDFMQTVHEGRPVKDFTVPNGVVFSRIDAETGLLPVPGTARTRFECFKEGTVPTRYSRRADAVTEKEQFFKMDM</sequence>
<evidence type="ECO:0000256" key="3">
    <source>
        <dbReference type="ARBA" id="ARBA00007090"/>
    </source>
</evidence>
<reference evidence="31 32" key="1">
    <citation type="journal article" date="2013" name="Genome Announc.">
        <title>Draft genome sequences for three mercury-methylating, sulfate-reducing bacteria.</title>
        <authorList>
            <person name="Brown S.D."/>
            <person name="Hurt R.A.Jr."/>
            <person name="Gilmour C.C."/>
            <person name="Elias D.A."/>
        </authorList>
    </citation>
    <scope>NUCLEOTIDE SEQUENCE [LARGE SCALE GENOMIC DNA]</scope>
    <source>
        <strain evidence="31 32">DSM 2059</strain>
    </source>
</reference>
<evidence type="ECO:0000256" key="19">
    <source>
        <dbReference type="ARBA" id="ARBA00023136"/>
    </source>
</evidence>
<comment type="pathway">
    <text evidence="2">Cell wall biogenesis; peptidoglycan biosynthesis.</text>
</comment>
<evidence type="ECO:0000313" key="31">
    <source>
        <dbReference type="EMBL" id="EPR39720.1"/>
    </source>
</evidence>
<evidence type="ECO:0000256" key="4">
    <source>
        <dbReference type="ARBA" id="ARBA00007739"/>
    </source>
</evidence>
<dbReference type="GO" id="GO:0008658">
    <property type="term" value="F:penicillin binding"/>
    <property type="evidence" value="ECO:0007669"/>
    <property type="project" value="InterPro"/>
</dbReference>
<feature type="transmembrane region" description="Helical" evidence="27">
    <location>
        <begin position="21"/>
        <end position="44"/>
    </location>
</feature>
<keyword evidence="32" id="KW-1185">Reference proteome</keyword>
<dbReference type="GO" id="GO:0009002">
    <property type="term" value="F:serine-type D-Ala-D-Ala carboxypeptidase activity"/>
    <property type="evidence" value="ECO:0007669"/>
    <property type="project" value="UniProtKB-EC"/>
</dbReference>
<evidence type="ECO:0000256" key="16">
    <source>
        <dbReference type="ARBA" id="ARBA00022968"/>
    </source>
</evidence>
<evidence type="ECO:0000256" key="2">
    <source>
        <dbReference type="ARBA" id="ARBA00004752"/>
    </source>
</evidence>
<keyword evidence="13 27" id="KW-0812">Transmembrane</keyword>
<evidence type="ECO:0000256" key="10">
    <source>
        <dbReference type="ARBA" id="ARBA00022670"/>
    </source>
</evidence>
<dbReference type="InterPro" id="IPR012338">
    <property type="entry name" value="Beta-lactam/transpept-like"/>
</dbReference>
<keyword evidence="10" id="KW-0645">Protease</keyword>
<comment type="pathway">
    <text evidence="26">Glycan biosynthesis.</text>
</comment>
<dbReference type="Gene3D" id="1.10.3810.10">
    <property type="entry name" value="Biosynthetic peptidoglycan transglycosylase-like"/>
    <property type="match status" value="1"/>
</dbReference>
<evidence type="ECO:0000259" key="30">
    <source>
        <dbReference type="Pfam" id="PF17092"/>
    </source>
</evidence>
<keyword evidence="7" id="KW-1003">Cell membrane</keyword>
<keyword evidence="19 27" id="KW-0472">Membrane</keyword>
<comment type="caution">
    <text evidence="31">The sequence shown here is derived from an EMBL/GenBank/DDBJ whole genome shotgun (WGS) entry which is preliminary data.</text>
</comment>
<evidence type="ECO:0000256" key="7">
    <source>
        <dbReference type="ARBA" id="ARBA00022475"/>
    </source>
</evidence>
<keyword evidence="14" id="KW-0378">Hydrolase</keyword>
<dbReference type="GO" id="GO:0046677">
    <property type="term" value="P:response to antibiotic"/>
    <property type="evidence" value="ECO:0007669"/>
    <property type="project" value="UniProtKB-KW"/>
</dbReference>
<keyword evidence="8" id="KW-0997">Cell inner membrane</keyword>
<dbReference type="STRING" id="897.B2D07_19055"/>
<evidence type="ECO:0000256" key="13">
    <source>
        <dbReference type="ARBA" id="ARBA00022692"/>
    </source>
</evidence>
<dbReference type="Proteomes" id="UP000014977">
    <property type="component" value="Unassembled WGS sequence"/>
</dbReference>
<dbReference type="GO" id="GO:0071555">
    <property type="term" value="P:cell wall organization"/>
    <property type="evidence" value="ECO:0007669"/>
    <property type="project" value="UniProtKB-KW"/>
</dbReference>
<dbReference type="GO" id="GO:0008360">
    <property type="term" value="P:regulation of cell shape"/>
    <property type="evidence" value="ECO:0007669"/>
    <property type="project" value="UniProtKB-KW"/>
</dbReference>
<dbReference type="InterPro" id="IPR036950">
    <property type="entry name" value="PBP_transglycosylase"/>
</dbReference>
<evidence type="ECO:0000256" key="27">
    <source>
        <dbReference type="SAM" id="Phobius"/>
    </source>
</evidence>
<dbReference type="EC" id="3.4.16.4" evidence="5"/>
<dbReference type="GO" id="GO:0030288">
    <property type="term" value="C:outer membrane-bounded periplasmic space"/>
    <property type="evidence" value="ECO:0007669"/>
    <property type="project" value="TreeGrafter"/>
</dbReference>
<evidence type="ECO:0000256" key="5">
    <source>
        <dbReference type="ARBA" id="ARBA00012448"/>
    </source>
</evidence>
<keyword evidence="12" id="KW-0808">Transferase</keyword>
<dbReference type="FunFam" id="1.10.3810.10:FF:000003">
    <property type="entry name" value="Penicillin-binding protein 1a"/>
    <property type="match status" value="1"/>
</dbReference>
<protein>
    <recommendedName>
        <fullName evidence="6">Penicillin-binding protein 1A</fullName>
        <ecNumber evidence="24">2.4.99.28</ecNumber>
        <ecNumber evidence="5">3.4.16.4</ecNumber>
    </recommendedName>
</protein>
<evidence type="ECO:0000256" key="23">
    <source>
        <dbReference type="ARBA" id="ARBA00034000"/>
    </source>
</evidence>
<evidence type="ECO:0000256" key="9">
    <source>
        <dbReference type="ARBA" id="ARBA00022645"/>
    </source>
</evidence>
<keyword evidence="22" id="KW-0961">Cell wall biogenesis/degradation</keyword>
<evidence type="ECO:0000256" key="12">
    <source>
        <dbReference type="ARBA" id="ARBA00022679"/>
    </source>
</evidence>
<evidence type="ECO:0000256" key="24">
    <source>
        <dbReference type="ARBA" id="ARBA00044770"/>
    </source>
</evidence>
<comment type="subcellular location">
    <subcellularLocation>
        <location evidence="1">Cell inner membrane</location>
        <topology evidence="1">Single-pass type II membrane protein</topology>
    </subcellularLocation>
</comment>
<feature type="domain" description="Penicillin-binding protein transpeptidase" evidence="28">
    <location>
        <begin position="450"/>
        <end position="714"/>
    </location>
</feature>
<keyword evidence="17" id="KW-0573">Peptidoglycan synthesis</keyword>
<dbReference type="Gene3D" id="3.40.710.10">
    <property type="entry name" value="DD-peptidase/beta-lactamase superfamily"/>
    <property type="match status" value="2"/>
</dbReference>
<dbReference type="EC" id="2.4.99.28" evidence="24"/>
<dbReference type="EMBL" id="ATHJ01000088">
    <property type="protein sequence ID" value="EPR39720.1"/>
    <property type="molecule type" value="Genomic_DNA"/>
</dbReference>
<keyword evidence="21" id="KW-0511">Multifunctional enzyme</keyword>
<dbReference type="InterPro" id="IPR001460">
    <property type="entry name" value="PCN-bd_Tpept"/>
</dbReference>
<dbReference type="GO" id="GO:0008955">
    <property type="term" value="F:peptidoglycan glycosyltransferase activity"/>
    <property type="evidence" value="ECO:0007669"/>
    <property type="project" value="UniProtKB-EC"/>
</dbReference>
<dbReference type="UniPathway" id="UPA00219"/>
<keyword evidence="16" id="KW-0735">Signal-anchor</keyword>
<keyword evidence="20" id="KW-0046">Antibiotic resistance</keyword>
<evidence type="ECO:0000256" key="8">
    <source>
        <dbReference type="ARBA" id="ARBA00022519"/>
    </source>
</evidence>